<evidence type="ECO:0000256" key="1">
    <source>
        <dbReference type="SAM" id="Phobius"/>
    </source>
</evidence>
<evidence type="ECO:0000313" key="3">
    <source>
        <dbReference type="WBParaSite" id="L893_g28785.t1"/>
    </source>
</evidence>
<keyword evidence="1" id="KW-0812">Transmembrane</keyword>
<accession>A0A1I7ZQ19</accession>
<feature type="transmembrane region" description="Helical" evidence="1">
    <location>
        <begin position="112"/>
        <end position="132"/>
    </location>
</feature>
<organism evidence="2 3">
    <name type="scientific">Steinernema glaseri</name>
    <dbReference type="NCBI Taxonomy" id="37863"/>
    <lineage>
        <taxon>Eukaryota</taxon>
        <taxon>Metazoa</taxon>
        <taxon>Ecdysozoa</taxon>
        <taxon>Nematoda</taxon>
        <taxon>Chromadorea</taxon>
        <taxon>Rhabditida</taxon>
        <taxon>Tylenchina</taxon>
        <taxon>Panagrolaimomorpha</taxon>
        <taxon>Strongyloidoidea</taxon>
        <taxon>Steinernematidae</taxon>
        <taxon>Steinernema</taxon>
    </lineage>
</organism>
<sequence>MHELHFSFGAVLIVLTVACLPVYVRIIYLFISLAKYRDLQCYRVMAQQGIAHCLMAPYFISLGIGHFLGGDFHHVGQTSLKLMGACLRSEAIFGFVLALDRLQLLCDLSYPNLVHTLICIFSWLFGLTYFTMLMTPGADFILDIASYSSYFDTSKPYSIYVQEAGYCVVLVCSCLTFAVYSILVIYLIWRRHKQHVHGNYFQEKVIFIQAVIRFVSDACLTVLYNFGSSFFGPSFPLRMVTTICYILNYLFLPPLLYLLLISSIRERLIPRKGNVDGSLVFARGMRSHSRVSSILPPL</sequence>
<feature type="transmembrane region" description="Helical" evidence="1">
    <location>
        <begin position="164"/>
        <end position="189"/>
    </location>
</feature>
<protein>
    <submittedName>
        <fullName evidence="3">7TM_GPCR_Srx domain-containing protein</fullName>
    </submittedName>
</protein>
<proteinExistence type="predicted"/>
<feature type="transmembrane region" description="Helical" evidence="1">
    <location>
        <begin position="6"/>
        <end position="28"/>
    </location>
</feature>
<keyword evidence="1" id="KW-0472">Membrane</keyword>
<keyword evidence="1" id="KW-1133">Transmembrane helix</keyword>
<reference evidence="3" key="1">
    <citation type="submission" date="2016-11" db="UniProtKB">
        <authorList>
            <consortium name="WormBaseParasite"/>
        </authorList>
    </citation>
    <scope>IDENTIFICATION</scope>
</reference>
<feature type="transmembrane region" description="Helical" evidence="1">
    <location>
        <begin position="80"/>
        <end position="100"/>
    </location>
</feature>
<dbReference type="AlphaFoldDB" id="A0A1I7ZQ19"/>
<feature type="transmembrane region" description="Helical" evidence="1">
    <location>
        <begin position="49"/>
        <end position="68"/>
    </location>
</feature>
<dbReference type="Proteomes" id="UP000095287">
    <property type="component" value="Unplaced"/>
</dbReference>
<feature type="transmembrane region" description="Helical" evidence="1">
    <location>
        <begin position="239"/>
        <end position="261"/>
    </location>
</feature>
<keyword evidence="2" id="KW-1185">Reference proteome</keyword>
<evidence type="ECO:0000313" key="2">
    <source>
        <dbReference type="Proteomes" id="UP000095287"/>
    </source>
</evidence>
<feature type="transmembrane region" description="Helical" evidence="1">
    <location>
        <begin position="210"/>
        <end position="227"/>
    </location>
</feature>
<dbReference type="WBParaSite" id="L893_g28785.t1">
    <property type="protein sequence ID" value="L893_g28785.t1"/>
    <property type="gene ID" value="L893_g28785"/>
</dbReference>
<dbReference type="SUPFAM" id="SSF81321">
    <property type="entry name" value="Family A G protein-coupled receptor-like"/>
    <property type="match status" value="1"/>
</dbReference>
<name>A0A1I7ZQ19_9BILA</name>